<dbReference type="InterPro" id="IPR045055">
    <property type="entry name" value="DNA2/NAM7-like"/>
</dbReference>
<dbReference type="eggNOG" id="KOG1804">
    <property type="taxonomic scope" value="Eukaryota"/>
</dbReference>
<feature type="domain" description="DNA2/NAM7 helicase-like C-terminal" evidence="3">
    <location>
        <begin position="366"/>
        <end position="545"/>
    </location>
</feature>
<keyword evidence="1" id="KW-0547">Nucleotide-binding</keyword>
<dbReference type="HOGENOM" id="CLU_001666_7_1_1"/>
<evidence type="ECO:0000313" key="5">
    <source>
        <dbReference type="Proteomes" id="UP000016931"/>
    </source>
</evidence>
<dbReference type="Proteomes" id="UP000016931">
    <property type="component" value="Unassembled WGS sequence"/>
</dbReference>
<evidence type="ECO:0000259" key="3">
    <source>
        <dbReference type="Pfam" id="PF13087"/>
    </source>
</evidence>
<dbReference type="InterPro" id="IPR047187">
    <property type="entry name" value="SF1_C_Upf1"/>
</dbReference>
<dbReference type="InterPro" id="IPR027417">
    <property type="entry name" value="P-loop_NTPase"/>
</dbReference>
<reference evidence="4 5" key="1">
    <citation type="journal article" date="2012" name="PLoS Pathog.">
        <title>Diverse lifestyles and strategies of plant pathogenesis encoded in the genomes of eighteen Dothideomycetes fungi.</title>
        <authorList>
            <person name="Ohm R.A."/>
            <person name="Feau N."/>
            <person name="Henrissat B."/>
            <person name="Schoch C.L."/>
            <person name="Horwitz B.A."/>
            <person name="Barry K.W."/>
            <person name="Condon B.J."/>
            <person name="Copeland A.C."/>
            <person name="Dhillon B."/>
            <person name="Glaser F."/>
            <person name="Hesse C.N."/>
            <person name="Kosti I."/>
            <person name="LaButti K."/>
            <person name="Lindquist E.A."/>
            <person name="Lucas S."/>
            <person name="Salamov A.A."/>
            <person name="Bradshaw R.E."/>
            <person name="Ciuffetti L."/>
            <person name="Hamelin R.C."/>
            <person name="Kema G.H.J."/>
            <person name="Lawrence C."/>
            <person name="Scott J.A."/>
            <person name="Spatafora J.W."/>
            <person name="Turgeon B.G."/>
            <person name="de Wit P.J.G.M."/>
            <person name="Zhong S."/>
            <person name="Goodwin S.B."/>
            <person name="Grigoriev I.V."/>
        </authorList>
    </citation>
    <scope>NUCLEOTIDE SEQUENCE [LARGE SCALE GENOMIC DNA]</scope>
    <source>
        <strain evidence="4 5">SO2202</strain>
    </source>
</reference>
<dbReference type="PANTHER" id="PTHR10887">
    <property type="entry name" value="DNA2/NAM7 HELICASE FAMILY"/>
    <property type="match status" value="1"/>
</dbReference>
<dbReference type="InterPro" id="IPR041677">
    <property type="entry name" value="DNA2/NAM7_AAA_11"/>
</dbReference>
<protein>
    <submittedName>
        <fullName evidence="4">p-loop containing nucleoside triphosphate hydrolase protein</fullName>
    </submittedName>
</protein>
<evidence type="ECO:0000256" key="1">
    <source>
        <dbReference type="ARBA" id="ARBA00022806"/>
    </source>
</evidence>
<dbReference type="PANTHER" id="PTHR10887:SF322">
    <property type="entry name" value="HELICASE MOV-10"/>
    <property type="match status" value="1"/>
</dbReference>
<dbReference type="GO" id="GO:0005829">
    <property type="term" value="C:cytosol"/>
    <property type="evidence" value="ECO:0007669"/>
    <property type="project" value="TreeGrafter"/>
</dbReference>
<dbReference type="OMA" id="ELCIPIN"/>
<sequence length="643" mass="71718">MPGSADICHLAVVWAVDRLHETLHLRIDYLHQISGLYNARFTLQDARIGALQVALGEVAKQVQQDNSWLRSMLFPNTKDGKLQTTLNTSRHGLQLFDLDLNNEQGRAIQTVLRDDYGRVPYLISGPPGTGKTKTVVELALQILAQDETKHLLLCAPSESAADTLTQRLRAVLSPKDLLRLNSPARSFAEVSNTILPYCFVDDSMFSLPPFADFMAKQVVVTTTRDAELLIRARLTNADLCHHEAAIFSAHHPRKSSPTFQLHWDALILDEAAQATELEALIPLLVIAPPSRSHHFVREAQVVMVGDPNQLGPRTASKIAELQTSLFERLLQLPLYKDHPLARAKQQGGHVPRLTSDMLPLMKPPFTDLIRNYRSHPAILAIPSSLFYHDTLEPHTQDTEALLVWPGFEGRDLPVLFHENRGQDEIEQDGGGWFNLEEADIAVNHARSFVDQGVAPRDICIMSPFRAQVKVLRTRARVKGLASVNIGPLEAYQGLEFRVAIVCTTRSRRRFIDQDLARGLGVIHESKRFNVALTRAKEALVVIGNPDALDEDLNWAAFLAFCQRNGAWKGTGDYVWTTPHAPNIRRSRLEKQLQARHEVSLEAGVRRLGLSGDAEAAAYEAGVTAEEAVLEDFADEEEIQEENT</sequence>
<dbReference type="Pfam" id="PF13086">
    <property type="entry name" value="AAA_11"/>
    <property type="match status" value="2"/>
</dbReference>
<dbReference type="AlphaFoldDB" id="M3C1G8"/>
<keyword evidence="1" id="KW-0347">Helicase</keyword>
<keyword evidence="1" id="KW-0067">ATP-binding</keyword>
<dbReference type="SUPFAM" id="SSF52540">
    <property type="entry name" value="P-loop containing nucleoside triphosphate hydrolases"/>
    <property type="match status" value="1"/>
</dbReference>
<dbReference type="CDD" id="cd18808">
    <property type="entry name" value="SF1_C_Upf1"/>
    <property type="match status" value="1"/>
</dbReference>
<dbReference type="GO" id="GO:0035194">
    <property type="term" value="P:regulatory ncRNA-mediated post-transcriptional gene silencing"/>
    <property type="evidence" value="ECO:0007669"/>
    <property type="project" value="TreeGrafter"/>
</dbReference>
<keyword evidence="4" id="KW-0378">Hydrolase</keyword>
<accession>M3C1G8</accession>
<dbReference type="GeneID" id="27907435"/>
<evidence type="ECO:0000259" key="2">
    <source>
        <dbReference type="Pfam" id="PF13086"/>
    </source>
</evidence>
<keyword evidence="5" id="KW-1185">Reference proteome</keyword>
<evidence type="ECO:0000313" key="4">
    <source>
        <dbReference type="EMBL" id="EMF14151.1"/>
    </source>
</evidence>
<feature type="domain" description="DNA2/NAM7 helicase helicase" evidence="2">
    <location>
        <begin position="100"/>
        <end position="184"/>
    </location>
</feature>
<organism evidence="4 5">
    <name type="scientific">Sphaerulina musiva (strain SO2202)</name>
    <name type="common">Poplar stem canker fungus</name>
    <name type="synonym">Septoria musiva</name>
    <dbReference type="NCBI Taxonomy" id="692275"/>
    <lineage>
        <taxon>Eukaryota</taxon>
        <taxon>Fungi</taxon>
        <taxon>Dikarya</taxon>
        <taxon>Ascomycota</taxon>
        <taxon>Pezizomycotina</taxon>
        <taxon>Dothideomycetes</taxon>
        <taxon>Dothideomycetidae</taxon>
        <taxon>Mycosphaerellales</taxon>
        <taxon>Mycosphaerellaceae</taxon>
        <taxon>Sphaerulina</taxon>
    </lineage>
</organism>
<dbReference type="OrthoDB" id="6513042at2759"/>
<name>M3C1G8_SPHMS</name>
<dbReference type="Gene3D" id="3.40.50.300">
    <property type="entry name" value="P-loop containing nucleotide triphosphate hydrolases"/>
    <property type="match status" value="2"/>
</dbReference>
<dbReference type="Pfam" id="PF13087">
    <property type="entry name" value="AAA_12"/>
    <property type="match status" value="1"/>
</dbReference>
<gene>
    <name evidence="4" type="ORF">SEPMUDRAFT_82132</name>
</gene>
<feature type="domain" description="DNA2/NAM7 helicase helicase" evidence="2">
    <location>
        <begin position="256"/>
        <end position="317"/>
    </location>
</feature>
<dbReference type="InterPro" id="IPR041679">
    <property type="entry name" value="DNA2/NAM7-like_C"/>
</dbReference>
<dbReference type="RefSeq" id="XP_016762272.1">
    <property type="nucleotide sequence ID" value="XM_016910298.1"/>
</dbReference>
<dbReference type="STRING" id="692275.M3C1G8"/>
<dbReference type="EMBL" id="KB456262">
    <property type="protein sequence ID" value="EMF14151.1"/>
    <property type="molecule type" value="Genomic_DNA"/>
</dbReference>
<dbReference type="GO" id="GO:0004386">
    <property type="term" value="F:helicase activity"/>
    <property type="evidence" value="ECO:0007669"/>
    <property type="project" value="InterPro"/>
</dbReference>
<proteinExistence type="predicted"/>
<dbReference type="GO" id="GO:0016787">
    <property type="term" value="F:hydrolase activity"/>
    <property type="evidence" value="ECO:0007669"/>
    <property type="project" value="UniProtKB-KW"/>
</dbReference>